<dbReference type="InterPro" id="IPR012337">
    <property type="entry name" value="RNaseH-like_sf"/>
</dbReference>
<dbReference type="InParanoid" id="A0A1H9BBT4"/>
<protein>
    <submittedName>
        <fullName evidence="2">Transposase DDE domain-containing protein</fullName>
    </submittedName>
</protein>
<dbReference type="GO" id="GO:0006313">
    <property type="term" value="P:DNA transposition"/>
    <property type="evidence" value="ECO:0007669"/>
    <property type="project" value="InterPro"/>
</dbReference>
<name>A0A1H9BBT4_9BACT</name>
<dbReference type="GO" id="GO:0004803">
    <property type="term" value="F:transposase activity"/>
    <property type="evidence" value="ECO:0007669"/>
    <property type="project" value="InterPro"/>
</dbReference>
<dbReference type="Pfam" id="PF01609">
    <property type="entry name" value="DDE_Tnp_1"/>
    <property type="match status" value="1"/>
</dbReference>
<feature type="domain" description="Transposase IS4-like" evidence="1">
    <location>
        <begin position="111"/>
        <end position="334"/>
    </location>
</feature>
<dbReference type="RefSeq" id="WP_090165493.1">
    <property type="nucleotide sequence ID" value="NZ_FOFB01000003.1"/>
</dbReference>
<dbReference type="SUPFAM" id="SSF53098">
    <property type="entry name" value="Ribonuclease H-like"/>
    <property type="match status" value="1"/>
</dbReference>
<dbReference type="AlphaFoldDB" id="A0A1H9BBT4"/>
<dbReference type="EMBL" id="FOFB01000003">
    <property type="protein sequence ID" value="SEP86480.1"/>
    <property type="molecule type" value="Genomic_DNA"/>
</dbReference>
<dbReference type="GO" id="GO:0003677">
    <property type="term" value="F:DNA binding"/>
    <property type="evidence" value="ECO:0007669"/>
    <property type="project" value="InterPro"/>
</dbReference>
<evidence type="ECO:0000313" key="2">
    <source>
        <dbReference type="EMBL" id="SEP86480.1"/>
    </source>
</evidence>
<accession>A0A1H9BBT4</accession>
<dbReference type="Proteomes" id="UP000199021">
    <property type="component" value="Unassembled WGS sequence"/>
</dbReference>
<dbReference type="InterPro" id="IPR002559">
    <property type="entry name" value="Transposase_11"/>
</dbReference>
<organism evidence="2 3">
    <name type="scientific">Neolewinella agarilytica</name>
    <dbReference type="NCBI Taxonomy" id="478744"/>
    <lineage>
        <taxon>Bacteria</taxon>
        <taxon>Pseudomonadati</taxon>
        <taxon>Bacteroidota</taxon>
        <taxon>Saprospiria</taxon>
        <taxon>Saprospirales</taxon>
        <taxon>Lewinellaceae</taxon>
        <taxon>Neolewinella</taxon>
    </lineage>
</organism>
<gene>
    <name evidence="2" type="ORF">SAMN05444359_10363</name>
</gene>
<dbReference type="STRING" id="478744.SAMN05444359_10363"/>
<keyword evidence="3" id="KW-1185">Reference proteome</keyword>
<reference evidence="3" key="1">
    <citation type="submission" date="2016-10" db="EMBL/GenBank/DDBJ databases">
        <authorList>
            <person name="Varghese N."/>
            <person name="Submissions S."/>
        </authorList>
    </citation>
    <scope>NUCLEOTIDE SEQUENCE [LARGE SCALE GENOMIC DNA]</scope>
    <source>
        <strain evidence="3">DSM 24740</strain>
    </source>
</reference>
<dbReference type="OrthoDB" id="634338at2"/>
<evidence type="ECO:0000313" key="3">
    <source>
        <dbReference type="Proteomes" id="UP000199021"/>
    </source>
</evidence>
<evidence type="ECO:0000259" key="1">
    <source>
        <dbReference type="Pfam" id="PF01609"/>
    </source>
</evidence>
<proteinExistence type="predicted"/>
<sequence length="406" mass="46546">MTHPTKIETLATSILRNQVELTAWQRKFLLHLFVLWLCVKGPHNFINMSRHGDYVESTYRNNFAKPVNWLELNIQLVKDNLSDDRSLNFDPSFLPKSGKCTDGVGRFWSGCAGEAKRGLEFSGLAAVDLEDKTALHVLAVQTVEKNSNESLLDYYACIITINADKLMEVSKYVAADACFSRKPFVDQLVASGFELVSRLRTDAHLRYLYIGPKEKRSGAPRKYDGRVNARQLRPDVFTSCYQAEDGSWIGYTAVVNIKAWKRPARIVIIHDLDENGKVMGHRIYVATDVQLDGGELLHIYQCRFQQEFLYRDARQELGLEHCQAYSWEKIDFHLNVSLTVGSLAKVAHHLQGQTQRSQPFSIADIKTQYRNEYQAIRILSLCRIDLHHPLIRKLWPGIRNHGKRRA</sequence>